<keyword evidence="2" id="KW-1185">Reference proteome</keyword>
<dbReference type="Proteomes" id="UP001056778">
    <property type="component" value="Chromosome 1"/>
</dbReference>
<accession>A0ACB9TZ65</accession>
<name>A0ACB9TZ65_HOLOL</name>
<proteinExistence type="predicted"/>
<protein>
    <submittedName>
        <fullName evidence="1">Serologically defined colon cancer antigen 8</fullName>
    </submittedName>
</protein>
<evidence type="ECO:0000313" key="1">
    <source>
        <dbReference type="EMBL" id="KAI4472110.1"/>
    </source>
</evidence>
<dbReference type="EMBL" id="CM043015">
    <property type="protein sequence ID" value="KAI4472110.1"/>
    <property type="molecule type" value="Genomic_DNA"/>
</dbReference>
<organism evidence="1 2">
    <name type="scientific">Holotrichia oblita</name>
    <name type="common">Chafer beetle</name>
    <dbReference type="NCBI Taxonomy" id="644536"/>
    <lineage>
        <taxon>Eukaryota</taxon>
        <taxon>Metazoa</taxon>
        <taxon>Ecdysozoa</taxon>
        <taxon>Arthropoda</taxon>
        <taxon>Hexapoda</taxon>
        <taxon>Insecta</taxon>
        <taxon>Pterygota</taxon>
        <taxon>Neoptera</taxon>
        <taxon>Endopterygota</taxon>
        <taxon>Coleoptera</taxon>
        <taxon>Polyphaga</taxon>
        <taxon>Scarabaeiformia</taxon>
        <taxon>Scarabaeidae</taxon>
        <taxon>Melolonthinae</taxon>
        <taxon>Holotrichia</taxon>
    </lineage>
</organism>
<evidence type="ECO:0000313" key="2">
    <source>
        <dbReference type="Proteomes" id="UP001056778"/>
    </source>
</evidence>
<comment type="caution">
    <text evidence="1">The sequence shown here is derived from an EMBL/GenBank/DDBJ whole genome shotgun (WGS) entry which is preliminary data.</text>
</comment>
<reference evidence="1" key="1">
    <citation type="submission" date="2022-04" db="EMBL/GenBank/DDBJ databases">
        <title>Chromosome-scale genome assembly of Holotrichia oblita Faldermann.</title>
        <authorList>
            <person name="Rongchong L."/>
        </authorList>
    </citation>
    <scope>NUCLEOTIDE SEQUENCE</scope>
    <source>
        <strain evidence="1">81SQS9</strain>
    </source>
</reference>
<sequence>MYSSSTPRKSNKIGTGYLARPKLGALKNTYTSNKPPSRPSSGYGSDKRKKTSRSGIIRNYRSDPHSKWDTGCHTAPPELMSFIERQEEYIEQLERESRFCRDELSSMLGKVKEVISENENLHEKQKSNLLKSVFDHLETETETETDLDIAKNMKSPKHVLKHRPLEGPTIVFESRISELEAQLTQTKIDLKKAQDENETFKRKVSDGMYGEGLDSCKKQVENLQREKAVLQDTVSKLQSALTILRDKENNTCDQVKRSLDVAEQAQYEKTAAEHEIRRLKDELERQHGKLRDAINEQSRRIADERSAVERRYSQQIEQLTAELGIQWEQTNKLQLELDKQRRENGDLRRELAQKQAHIDDLKKDMNSKISKVPAIHLNPAICSVPVSLQSDIGVSGAEKSALEQQIATLQMGNERQERQAKQEALRLQAEMQSLRQRLDRADADLIHSRRENIRLTEQVATLEKEVKLE</sequence>
<gene>
    <name evidence="1" type="ORF">MML48_1g14918</name>
</gene>